<evidence type="ECO:0000256" key="12">
    <source>
        <dbReference type="ARBA" id="ARBA00023273"/>
    </source>
</evidence>
<sequence length="539" mass="58901">MKEVAPRLSCVIMPRAHVHAPPVLVWYDPPCGELVLGGEGVERLQETGGRRGGSNGAAASDRLESGQDDEKDLKLDRTEHAMTFNLWRHMITNNPRAEAVLSRSDASEESVLPAHQSDMSALTGGRLGPGELLQQRLRCGQVREAVGVLQAMDWSAAPEEVYGGLSAVTNHLLKLQLSADREALLEAALGVFYAPPAPLPETLVLEYQEPVSTYARRFFHHLLRHQRFEKAFLLAVDLQDSSLFMDLHYVAADKGEVVLADAAERKANEIRAAAGAGDDYLLRGRTVPTPSSHRPGERNRTAAGASSKPPQRRLSRDEPPRHYSAGVFPFGSPRKERRRTGRRAQWRSGGSSQIPASSKSQSALSRREETEVWDASQPLMAAGLLLTTASLWAGLGGRQVQSLTETEAGEETNNEERTNQSEEAAVGGRPCDCQPRDAEDSNRRRAARPERARDLSGRSGPVRTFMTCQDVQDLSGHLGPVRTFRTCQDVQPPPASAGVVVGGGEYARVTVTVCCLLQEASDAKKTAKTKIPERSEWFI</sequence>
<evidence type="ECO:0000256" key="2">
    <source>
        <dbReference type="ARBA" id="ARBA00004430"/>
    </source>
</evidence>
<evidence type="ECO:0000256" key="11">
    <source>
        <dbReference type="ARBA" id="ARBA00023212"/>
    </source>
</evidence>
<feature type="compositionally biased region" description="Low complexity" evidence="13">
    <location>
        <begin position="348"/>
        <end position="363"/>
    </location>
</feature>
<keyword evidence="9" id="KW-0969">Cilium</keyword>
<dbReference type="GO" id="GO:0005886">
    <property type="term" value="C:plasma membrane"/>
    <property type="evidence" value="ECO:0007669"/>
    <property type="project" value="UniProtKB-SubCell"/>
</dbReference>
<dbReference type="AlphaFoldDB" id="A0A834FAZ5"/>
<feature type="compositionally biased region" description="Basic residues" evidence="13">
    <location>
        <begin position="335"/>
        <end position="345"/>
    </location>
</feature>
<feature type="region of interest" description="Disordered" evidence="13">
    <location>
        <begin position="402"/>
        <end position="461"/>
    </location>
</feature>
<keyword evidence="7" id="KW-0677">Repeat</keyword>
<comment type="subcellular location">
    <subcellularLocation>
        <location evidence="1">Cell membrane</location>
    </subcellularLocation>
    <subcellularLocation>
        <location evidence="2">Cytoplasm</location>
        <location evidence="2">Cytoskeleton</location>
        <location evidence="2">Cilium axoneme</location>
    </subcellularLocation>
</comment>
<dbReference type="GO" id="GO:0007399">
    <property type="term" value="P:nervous system development"/>
    <property type="evidence" value="ECO:0007669"/>
    <property type="project" value="TreeGrafter"/>
</dbReference>
<dbReference type="Pfam" id="PF11768">
    <property type="entry name" value="Frtz"/>
    <property type="match status" value="1"/>
</dbReference>
<evidence type="ECO:0000256" key="1">
    <source>
        <dbReference type="ARBA" id="ARBA00004236"/>
    </source>
</evidence>
<dbReference type="InterPro" id="IPR024511">
    <property type="entry name" value="Frtz"/>
</dbReference>
<dbReference type="PANTHER" id="PTHR13667">
    <property type="entry name" value="HOMOLOC-13"/>
    <property type="match status" value="1"/>
</dbReference>
<keyword evidence="6" id="KW-0853">WD repeat</keyword>
<evidence type="ECO:0000256" key="7">
    <source>
        <dbReference type="ARBA" id="ARBA00022737"/>
    </source>
</evidence>
<feature type="compositionally biased region" description="Basic and acidic residues" evidence="13">
    <location>
        <begin position="434"/>
        <end position="456"/>
    </location>
</feature>
<dbReference type="GO" id="GO:0045184">
    <property type="term" value="P:establishment of protein localization"/>
    <property type="evidence" value="ECO:0007669"/>
    <property type="project" value="TreeGrafter"/>
</dbReference>
<dbReference type="Proteomes" id="UP000646548">
    <property type="component" value="Unassembled WGS sequence"/>
</dbReference>
<reference evidence="14" key="1">
    <citation type="journal article" name="BMC Genomics">
        <title>Long-read sequencing and de novo genome assembly of marine medaka (Oryzias melastigma).</title>
        <authorList>
            <person name="Liang P."/>
            <person name="Saqib H.S.A."/>
            <person name="Ni X."/>
            <person name="Shen Y."/>
        </authorList>
    </citation>
    <scope>NUCLEOTIDE SEQUENCE</scope>
    <source>
        <strain evidence="14">Bigg-433</strain>
    </source>
</reference>
<feature type="region of interest" description="Disordered" evidence="13">
    <location>
        <begin position="45"/>
        <end position="72"/>
    </location>
</feature>
<evidence type="ECO:0000256" key="4">
    <source>
        <dbReference type="ARBA" id="ARBA00022475"/>
    </source>
</evidence>
<evidence type="ECO:0000256" key="3">
    <source>
        <dbReference type="ARBA" id="ARBA00006059"/>
    </source>
</evidence>
<evidence type="ECO:0000313" key="15">
    <source>
        <dbReference type="Proteomes" id="UP000646548"/>
    </source>
</evidence>
<comment type="caution">
    <text evidence="14">The sequence shown here is derived from an EMBL/GenBank/DDBJ whole genome shotgun (WGS) entry which is preliminary data.</text>
</comment>
<name>A0A834FAZ5_ORYME</name>
<evidence type="ECO:0000256" key="5">
    <source>
        <dbReference type="ARBA" id="ARBA00022490"/>
    </source>
</evidence>
<evidence type="ECO:0000256" key="13">
    <source>
        <dbReference type="SAM" id="MobiDB-lite"/>
    </source>
</evidence>
<evidence type="ECO:0000256" key="10">
    <source>
        <dbReference type="ARBA" id="ARBA00023136"/>
    </source>
</evidence>
<accession>A0A834FAZ5</accession>
<keyword evidence="10" id="KW-0472">Membrane</keyword>
<evidence type="ECO:0000256" key="6">
    <source>
        <dbReference type="ARBA" id="ARBA00022574"/>
    </source>
</evidence>
<feature type="region of interest" description="Disordered" evidence="13">
    <location>
        <begin position="281"/>
        <end position="370"/>
    </location>
</feature>
<dbReference type="EMBL" id="WKFB01000300">
    <property type="protein sequence ID" value="KAF6727576.1"/>
    <property type="molecule type" value="Genomic_DNA"/>
</dbReference>
<keyword evidence="11" id="KW-0206">Cytoskeleton</keyword>
<evidence type="ECO:0000256" key="8">
    <source>
        <dbReference type="ARBA" id="ARBA00022794"/>
    </source>
</evidence>
<keyword evidence="12" id="KW-0966">Cell projection</keyword>
<protein>
    <submittedName>
        <fullName evidence="14">WD repeat-containing and planar cell polarity effector protein fritz-like</fullName>
    </submittedName>
</protein>
<evidence type="ECO:0000313" key="14">
    <source>
        <dbReference type="EMBL" id="KAF6727576.1"/>
    </source>
</evidence>
<dbReference type="GO" id="GO:0097541">
    <property type="term" value="C:axonemal basal plate"/>
    <property type="evidence" value="ECO:0007669"/>
    <property type="project" value="TreeGrafter"/>
</dbReference>
<keyword evidence="5" id="KW-0963">Cytoplasm</keyword>
<dbReference type="GO" id="GO:0044782">
    <property type="term" value="P:cilium organization"/>
    <property type="evidence" value="ECO:0007669"/>
    <property type="project" value="TreeGrafter"/>
</dbReference>
<evidence type="ECO:0000256" key="9">
    <source>
        <dbReference type="ARBA" id="ARBA00023069"/>
    </source>
</evidence>
<comment type="similarity">
    <text evidence="3">Belongs to the WD repeat fritz family.</text>
</comment>
<gene>
    <name evidence="14" type="ORF">FQA47_005950</name>
</gene>
<organism evidence="14 15">
    <name type="scientific">Oryzias melastigma</name>
    <name type="common">Marine medaka</name>
    <dbReference type="NCBI Taxonomy" id="30732"/>
    <lineage>
        <taxon>Eukaryota</taxon>
        <taxon>Metazoa</taxon>
        <taxon>Chordata</taxon>
        <taxon>Craniata</taxon>
        <taxon>Vertebrata</taxon>
        <taxon>Euteleostomi</taxon>
        <taxon>Actinopterygii</taxon>
        <taxon>Neopterygii</taxon>
        <taxon>Teleostei</taxon>
        <taxon>Neoteleostei</taxon>
        <taxon>Acanthomorphata</taxon>
        <taxon>Ovalentaria</taxon>
        <taxon>Atherinomorphae</taxon>
        <taxon>Beloniformes</taxon>
        <taxon>Adrianichthyidae</taxon>
        <taxon>Oryziinae</taxon>
        <taxon>Oryzias</taxon>
    </lineage>
</organism>
<keyword evidence="4" id="KW-1003">Cell membrane</keyword>
<keyword evidence="8" id="KW-0970">Cilium biogenesis/degradation</keyword>
<dbReference type="PANTHER" id="PTHR13667:SF5">
    <property type="entry name" value="WD REPEAT-CONTAINING AND PLANAR CELL POLARITY EFFECTOR PROTEIN FRITZ HOMOLOG"/>
    <property type="match status" value="1"/>
</dbReference>
<proteinExistence type="inferred from homology"/>